<feature type="compositionally biased region" description="Polar residues" evidence="1">
    <location>
        <begin position="778"/>
        <end position="790"/>
    </location>
</feature>
<dbReference type="GO" id="GO:0007095">
    <property type="term" value="P:mitotic G2 DNA damage checkpoint signaling"/>
    <property type="evidence" value="ECO:0007669"/>
    <property type="project" value="TreeGrafter"/>
</dbReference>
<dbReference type="GO" id="GO:0030174">
    <property type="term" value="P:regulation of DNA-templated DNA replication initiation"/>
    <property type="evidence" value="ECO:0007669"/>
    <property type="project" value="TreeGrafter"/>
</dbReference>
<feature type="compositionally biased region" description="Basic and acidic residues" evidence="1">
    <location>
        <begin position="762"/>
        <end position="774"/>
    </location>
</feature>
<dbReference type="InterPro" id="IPR026153">
    <property type="entry name" value="Treslin"/>
</dbReference>
<dbReference type="GO" id="GO:0010212">
    <property type="term" value="P:response to ionizing radiation"/>
    <property type="evidence" value="ECO:0007669"/>
    <property type="project" value="InterPro"/>
</dbReference>
<comment type="caution">
    <text evidence="2">The sequence shown here is derived from an EMBL/GenBank/DDBJ whole genome shotgun (WGS) entry which is preliminary data.</text>
</comment>
<dbReference type="GO" id="GO:0005634">
    <property type="term" value="C:nucleus"/>
    <property type="evidence" value="ECO:0007669"/>
    <property type="project" value="InterPro"/>
</dbReference>
<evidence type="ECO:0000256" key="1">
    <source>
        <dbReference type="SAM" id="MobiDB-lite"/>
    </source>
</evidence>
<feature type="compositionally biased region" description="Polar residues" evidence="1">
    <location>
        <begin position="1170"/>
        <end position="1180"/>
    </location>
</feature>
<accession>A0AAP0QBV3</accession>
<dbReference type="GO" id="GO:0006260">
    <property type="term" value="P:DNA replication"/>
    <property type="evidence" value="ECO:0007669"/>
    <property type="project" value="InterPro"/>
</dbReference>
<feature type="region of interest" description="Disordered" evidence="1">
    <location>
        <begin position="1152"/>
        <end position="1189"/>
    </location>
</feature>
<proteinExistence type="predicted"/>
<keyword evidence="3" id="KW-1185">Reference proteome</keyword>
<gene>
    <name evidence="2" type="ORF">WN944_025052</name>
</gene>
<dbReference type="GO" id="GO:0033314">
    <property type="term" value="P:mitotic DNA replication checkpoint signaling"/>
    <property type="evidence" value="ECO:0007669"/>
    <property type="project" value="InterPro"/>
</dbReference>
<name>A0AAP0QBV3_9ROSI</name>
<dbReference type="PANTHER" id="PTHR21556">
    <property type="entry name" value="TRESLIN"/>
    <property type="match status" value="1"/>
</dbReference>
<dbReference type="AlphaFoldDB" id="A0AAP0QBV3"/>
<dbReference type="PANTHER" id="PTHR21556:SF2">
    <property type="entry name" value="TRESLIN"/>
    <property type="match status" value="1"/>
</dbReference>
<sequence length="1189" mass="133946">MLAISVSKFTNPDIILSSTPANTPKFSLFSPACPPIFSKFPSCPHPITHSHKKTLTLAFSQSFEAEEELPSTEDEWLKKLPEKNKPLYSHSLPCIEAWLRSLGFHQSSDDRAVWLVEKHDWHAQLSLDMTDLYIRAKNIVSCDADSRYAAHFLSRQKAGAHSLSLSSSTSSLQNVVVFACSVSTSAGGQVQPPRFFVKLGSKQKPTSKLLPMAADYTKTQRIVLLIDLNPLLHLQDQEPYMITLLAAVKTLISFPPLRSSLFSFKPFFSSLSPLLSSSKLPFPSLSLSFDRPDSTFQSLQSLLLNPALKHNFSKASSFLPRGLNVAASMRQLVHDYAWDPVICCDSVNDGKILDGSACIKSSLVVLFSPIVESIKFLSEFLDVDVSDECLTNVGLFKSKFSALFESVNDAYCSKDIHFSWVNVKCDLGLELESSSDASANDFGEKNGFFECGIRDMGWGFCSSDSLVLGSSLVHFGLIYPIIGVSSYLFGSNNNYCEATLSLEILDVSGKPLECKCCELKLFNMGKNRFWGLFGDGIIKLRVTAVYRCKEAVKFEGMLMDPILVRECLGESMKDEKENYSDFFVFRVLEILAEEMGESVRRRGSPIWQILLSFLHRKGYWALVSFLDSNGDTHMGILYPFTIFSAFLSIIDDESYTCRNEFGGDNLSPFVKKMDSDICKSNISAAVGEVKRKKNKKDIHLFQDLTWNDFCKAASESTVIKLEEVYFARECNSSKKFKFLKCWMKQIEKSSCCSLMIEERSKRQEDIPRETENRLAEMSQESEQPILSSASVGDESLTGVSRIQDNAALDASSETSESFFSSLSNKIQQGLETEGVNLGTLAERLVNSSIYWLYQKHKTEGTTESQPPGVETDDVCGGRVAVELTKLLLREPKDLIAEHKNNNPPIVKSNPLPTGFSSENIVKENSNFGPVFGNTLPLMVTRYELQILFRMEILQSEAGASIQEPMKQKFVKQISLLLEAIQCHLEGGFFGDWSIDNYVRKIIKSRYSDTLEDVVHRIYTKMDLLLFADEDETSNHLFNSEDSNQSRIDKKQRDEMGENSRINESVSIEEESHWLLESDKECPQVIKNGEQARKVMEAQERRERARRFASFTSWVPDLQRVWAPKQPKAFKPISNWKLSRKERKRATYDKVCETPMTGNKRSYSTDDETFQDSGTHLSGSVSKALFQDDQ</sequence>
<dbReference type="EMBL" id="JBCGBO010000024">
    <property type="protein sequence ID" value="KAK9181911.1"/>
    <property type="molecule type" value="Genomic_DNA"/>
</dbReference>
<feature type="compositionally biased region" description="Polar residues" evidence="1">
    <location>
        <begin position="1036"/>
        <end position="1045"/>
    </location>
</feature>
<feature type="compositionally biased region" description="Basic and acidic residues" evidence="1">
    <location>
        <begin position="1046"/>
        <end position="1057"/>
    </location>
</feature>
<reference evidence="2 3" key="1">
    <citation type="submission" date="2024-05" db="EMBL/GenBank/DDBJ databases">
        <title>Haplotype-resolved chromosome-level genome assembly of Huyou (Citrus changshanensis).</title>
        <authorList>
            <person name="Miao C."/>
            <person name="Chen W."/>
            <person name="Wu Y."/>
            <person name="Wang L."/>
            <person name="Zhao S."/>
            <person name="Grierson D."/>
            <person name="Xu C."/>
            <person name="Chen K."/>
        </authorList>
    </citation>
    <scope>NUCLEOTIDE SEQUENCE [LARGE SCALE GENOMIC DNA]</scope>
    <source>
        <strain evidence="2">01-14</strain>
        <tissue evidence="2">Leaf</tissue>
    </source>
</reference>
<dbReference type="Pfam" id="PF11341">
    <property type="entry name" value="DUF3143"/>
    <property type="match status" value="1"/>
</dbReference>
<organism evidence="2 3">
    <name type="scientific">Citrus x changshan-huyou</name>
    <dbReference type="NCBI Taxonomy" id="2935761"/>
    <lineage>
        <taxon>Eukaryota</taxon>
        <taxon>Viridiplantae</taxon>
        <taxon>Streptophyta</taxon>
        <taxon>Embryophyta</taxon>
        <taxon>Tracheophyta</taxon>
        <taxon>Spermatophyta</taxon>
        <taxon>Magnoliopsida</taxon>
        <taxon>eudicotyledons</taxon>
        <taxon>Gunneridae</taxon>
        <taxon>Pentapetalae</taxon>
        <taxon>rosids</taxon>
        <taxon>malvids</taxon>
        <taxon>Sapindales</taxon>
        <taxon>Rutaceae</taxon>
        <taxon>Aurantioideae</taxon>
        <taxon>Citrus</taxon>
    </lineage>
</organism>
<feature type="region of interest" description="Disordered" evidence="1">
    <location>
        <begin position="762"/>
        <end position="791"/>
    </location>
</feature>
<dbReference type="InterPro" id="IPR021489">
    <property type="entry name" value="DUF3143"/>
</dbReference>
<feature type="region of interest" description="Disordered" evidence="1">
    <location>
        <begin position="1036"/>
        <end position="1062"/>
    </location>
</feature>
<evidence type="ECO:0000313" key="3">
    <source>
        <dbReference type="Proteomes" id="UP001428341"/>
    </source>
</evidence>
<evidence type="ECO:0000313" key="2">
    <source>
        <dbReference type="EMBL" id="KAK9181911.1"/>
    </source>
</evidence>
<protein>
    <submittedName>
        <fullName evidence="2">Uncharacterized protein</fullName>
    </submittedName>
</protein>
<dbReference type="Proteomes" id="UP001428341">
    <property type="component" value="Unassembled WGS sequence"/>
</dbReference>
<dbReference type="GO" id="GO:0003682">
    <property type="term" value="F:chromatin binding"/>
    <property type="evidence" value="ECO:0007669"/>
    <property type="project" value="TreeGrafter"/>
</dbReference>